<dbReference type="PANTHER" id="PTHR42103">
    <property type="entry name" value="ALPHA/BETA-HYDROLASES SUPERFAMILY PROTEIN"/>
    <property type="match status" value="1"/>
</dbReference>
<dbReference type="SUPFAM" id="SSF53474">
    <property type="entry name" value="alpha/beta-Hydrolases"/>
    <property type="match status" value="1"/>
</dbReference>
<dbReference type="Proteomes" id="UP001320420">
    <property type="component" value="Unassembled WGS sequence"/>
</dbReference>
<feature type="compositionally biased region" description="Basic and acidic residues" evidence="1">
    <location>
        <begin position="187"/>
        <end position="204"/>
    </location>
</feature>
<dbReference type="Gene3D" id="3.40.50.1820">
    <property type="entry name" value="alpha/beta hydrolase"/>
    <property type="match status" value="1"/>
</dbReference>
<dbReference type="PANTHER" id="PTHR42103:SF2">
    <property type="entry name" value="AB HYDROLASE-1 DOMAIN-CONTAINING PROTEIN"/>
    <property type="match status" value="1"/>
</dbReference>
<evidence type="ECO:0000313" key="2">
    <source>
        <dbReference type="EMBL" id="KAK7746544.1"/>
    </source>
</evidence>
<keyword evidence="3" id="KW-1185">Reference proteome</keyword>
<dbReference type="InterPro" id="IPR029058">
    <property type="entry name" value="AB_hydrolase_fold"/>
</dbReference>
<proteinExistence type="predicted"/>
<evidence type="ECO:0000313" key="3">
    <source>
        <dbReference type="Proteomes" id="UP001320420"/>
    </source>
</evidence>
<protein>
    <submittedName>
        <fullName evidence="2">Uncharacterized protein</fullName>
    </submittedName>
</protein>
<sequence>MTLAPPVLLLAGYSYGATITTKLPPLDEILSHFASPVIHTAAADIRLRAQHLAEQQNRLSNTPLSPRKSLGVRIGGDENVAPTSPRRPRSRSYAREEKIRKGVKDILSQTRIIHRKHRRKHPDHGGEVEHVEQCMEKTESFMDFRSAYLFVSPPLGILTNLITMSFPSPFSSWPPRGAHSKTRNAHHVQEDHHDSGESEEQRDALGDDQKFVTNPTLAIYGDQDAFLALKKMREWAAHLSTAKDSSFRYVEVSGAGHFWVEERVIFHLRDAIGNFSLGILDNL</sequence>
<accession>A0AAN9UE31</accession>
<reference evidence="2 3" key="1">
    <citation type="submission" date="2024-02" db="EMBL/GenBank/DDBJ databases">
        <title>De novo assembly and annotation of 12 fungi associated with fruit tree decline syndrome in Ontario, Canada.</title>
        <authorList>
            <person name="Sulman M."/>
            <person name="Ellouze W."/>
            <person name="Ilyukhin E."/>
        </authorList>
    </citation>
    <scope>NUCLEOTIDE SEQUENCE [LARGE SCALE GENOMIC DNA]</scope>
    <source>
        <strain evidence="2 3">M11/M66-122</strain>
    </source>
</reference>
<organism evidence="2 3">
    <name type="scientific">Diatrype stigma</name>
    <dbReference type="NCBI Taxonomy" id="117547"/>
    <lineage>
        <taxon>Eukaryota</taxon>
        <taxon>Fungi</taxon>
        <taxon>Dikarya</taxon>
        <taxon>Ascomycota</taxon>
        <taxon>Pezizomycotina</taxon>
        <taxon>Sordariomycetes</taxon>
        <taxon>Xylariomycetidae</taxon>
        <taxon>Xylariales</taxon>
        <taxon>Diatrypaceae</taxon>
        <taxon>Diatrype</taxon>
    </lineage>
</organism>
<feature type="region of interest" description="Disordered" evidence="1">
    <location>
        <begin position="56"/>
        <end position="99"/>
    </location>
</feature>
<comment type="caution">
    <text evidence="2">The sequence shown here is derived from an EMBL/GenBank/DDBJ whole genome shotgun (WGS) entry which is preliminary data.</text>
</comment>
<feature type="region of interest" description="Disordered" evidence="1">
    <location>
        <begin position="173"/>
        <end position="204"/>
    </location>
</feature>
<name>A0AAN9UE31_9PEZI</name>
<dbReference type="EMBL" id="JAKJXP020000098">
    <property type="protein sequence ID" value="KAK7746544.1"/>
    <property type="molecule type" value="Genomic_DNA"/>
</dbReference>
<dbReference type="AlphaFoldDB" id="A0AAN9UE31"/>
<evidence type="ECO:0000256" key="1">
    <source>
        <dbReference type="SAM" id="MobiDB-lite"/>
    </source>
</evidence>
<gene>
    <name evidence="2" type="ORF">SLS62_009407</name>
</gene>